<sequence>MKIIRPYRFRTWLILLLFATSLFTFLVVGSVILLVKIPQISNAHQASITKAVSEISDRVETVLNFLEADLDLVGHALSHLPHDEIQHAISHPSKGRFDAFYLVHKNGELAAAYIRDESETRWHELAGLDLSQNMLFQEASLSNDAVWSDRYLSVVSGHVTEAVAMRISDNGDVIIGELSIRNQINLDHSFASSQSISFSVLDSNGEIIADSDPESLKQTFLPQVSALIQNDHQRSIVRHVTINDIEYDIASKFSNILGWHFTARISTGRHNPEISSLIEIVIACFGGSLIIGLIMVPFWARAMVSPLNGIVEHASRTARGVTLPPRKKGAVLEFNRLLADLDRLATAVRIRQQELGRLNDGLEMRVRERTAELEHINSELSSTVQALNLTQDELVQSEKMAALGRLVAGIAHELNTPLGNGRMAVSTLSDQNAEFTRLLEQGLRKSDLNDYLAQVQNLTTMIERNIMRAGDLVSSFKQVAVDRTSSHRRKFSIAEVIDEIILTLTPSLKNRPIRIQKHVDADITLDSFPGEFGQIITNLVDNALIHAFDADTPGTVSIHASPAPDRDDAILLEIRDDGRGMEQDVLDHIFDPFFTTRMGTGGTGLGLSITANAVSSLLGGTICASSTPGQGTCFRVICPLVAPAHANKA</sequence>
<dbReference type="RefSeq" id="WP_101264591.1">
    <property type="nucleotide sequence ID" value="NZ_NWTK01000002.1"/>
</dbReference>
<dbReference type="OrthoDB" id="7325042at2"/>
<dbReference type="CDD" id="cd00082">
    <property type="entry name" value="HisKA"/>
    <property type="match status" value="1"/>
</dbReference>
<evidence type="ECO:0000256" key="4">
    <source>
        <dbReference type="SAM" id="Phobius"/>
    </source>
</evidence>
<dbReference type="GO" id="GO:0000155">
    <property type="term" value="F:phosphorelay sensor kinase activity"/>
    <property type="evidence" value="ECO:0007669"/>
    <property type="project" value="InterPro"/>
</dbReference>
<keyword evidence="4" id="KW-0472">Membrane</keyword>
<evidence type="ECO:0000256" key="3">
    <source>
        <dbReference type="ARBA" id="ARBA00022553"/>
    </source>
</evidence>
<accession>A0A2N3KYD6</accession>
<feature type="domain" description="Histidine kinase" evidence="5">
    <location>
        <begin position="409"/>
        <end position="642"/>
    </location>
</feature>
<dbReference type="SUPFAM" id="SSF47384">
    <property type="entry name" value="Homodimeric domain of signal transducing histidine kinase"/>
    <property type="match status" value="1"/>
</dbReference>
<dbReference type="PANTHER" id="PTHR43065:SF47">
    <property type="match status" value="1"/>
</dbReference>
<dbReference type="PRINTS" id="PR00344">
    <property type="entry name" value="BCTRLSENSOR"/>
</dbReference>
<comment type="catalytic activity">
    <reaction evidence="1">
        <text>ATP + protein L-histidine = ADP + protein N-phospho-L-histidine.</text>
        <dbReference type="EC" id="2.7.13.3"/>
    </reaction>
</comment>
<dbReference type="EMBL" id="NWTK01000002">
    <property type="protein sequence ID" value="PKR55543.1"/>
    <property type="molecule type" value="Genomic_DNA"/>
</dbReference>
<dbReference type="SUPFAM" id="SSF55874">
    <property type="entry name" value="ATPase domain of HSP90 chaperone/DNA topoisomerase II/histidine kinase"/>
    <property type="match status" value="1"/>
</dbReference>
<evidence type="ECO:0000256" key="2">
    <source>
        <dbReference type="ARBA" id="ARBA00012438"/>
    </source>
</evidence>
<dbReference type="AlphaFoldDB" id="A0A2N3KYD6"/>
<dbReference type="Gene3D" id="1.10.287.130">
    <property type="match status" value="1"/>
</dbReference>
<feature type="transmembrane region" description="Helical" evidence="4">
    <location>
        <begin position="12"/>
        <end position="35"/>
    </location>
</feature>
<dbReference type="EC" id="2.7.13.3" evidence="2"/>
<dbReference type="PANTHER" id="PTHR43065">
    <property type="entry name" value="SENSOR HISTIDINE KINASE"/>
    <property type="match status" value="1"/>
</dbReference>
<keyword evidence="3" id="KW-0597">Phosphoprotein</keyword>
<name>A0A2N3KYD6_9PROT</name>
<evidence type="ECO:0000313" key="7">
    <source>
        <dbReference type="Proteomes" id="UP000233597"/>
    </source>
</evidence>
<dbReference type="PROSITE" id="PS50109">
    <property type="entry name" value="HIS_KIN"/>
    <property type="match status" value="1"/>
</dbReference>
<comment type="caution">
    <text evidence="6">The sequence shown here is derived from an EMBL/GenBank/DDBJ whole genome shotgun (WGS) entry which is preliminary data.</text>
</comment>
<gene>
    <name evidence="6" type="ORF">COO20_05100</name>
</gene>
<evidence type="ECO:0000259" key="5">
    <source>
        <dbReference type="PROSITE" id="PS50109"/>
    </source>
</evidence>
<evidence type="ECO:0000313" key="6">
    <source>
        <dbReference type="EMBL" id="PKR55543.1"/>
    </source>
</evidence>
<dbReference type="InterPro" id="IPR004358">
    <property type="entry name" value="Sig_transdc_His_kin-like_C"/>
</dbReference>
<reference evidence="6 7" key="1">
    <citation type="submission" date="2017-09" db="EMBL/GenBank/DDBJ databases">
        <title>Biodiversity and function of Thalassospira species in the particle-attached aromatic-hydrocarbon-degrading consortia from the surface seawater of the South China Sea.</title>
        <authorList>
            <person name="Dong C."/>
            <person name="Liu R."/>
            <person name="Shao Z."/>
        </authorList>
    </citation>
    <scope>NUCLEOTIDE SEQUENCE [LARGE SCALE GENOMIC DNA]</scope>
    <source>
        <strain evidence="6 7">CSC1P2</strain>
    </source>
</reference>
<organism evidence="6 7">
    <name type="scientific">Thalassospira marina</name>
    <dbReference type="NCBI Taxonomy" id="2048283"/>
    <lineage>
        <taxon>Bacteria</taxon>
        <taxon>Pseudomonadati</taxon>
        <taxon>Pseudomonadota</taxon>
        <taxon>Alphaproteobacteria</taxon>
        <taxon>Rhodospirillales</taxon>
        <taxon>Thalassospiraceae</taxon>
        <taxon>Thalassospira</taxon>
    </lineage>
</organism>
<dbReference type="Pfam" id="PF00512">
    <property type="entry name" value="HisKA"/>
    <property type="match status" value="1"/>
</dbReference>
<proteinExistence type="predicted"/>
<dbReference type="InterPro" id="IPR036097">
    <property type="entry name" value="HisK_dim/P_sf"/>
</dbReference>
<dbReference type="Gene3D" id="3.30.450.20">
    <property type="entry name" value="PAS domain"/>
    <property type="match status" value="1"/>
</dbReference>
<dbReference type="InterPro" id="IPR003661">
    <property type="entry name" value="HisK_dim/P_dom"/>
</dbReference>
<dbReference type="Gene3D" id="3.30.565.10">
    <property type="entry name" value="Histidine kinase-like ATPase, C-terminal domain"/>
    <property type="match status" value="1"/>
</dbReference>
<dbReference type="Proteomes" id="UP000233597">
    <property type="component" value="Unassembled WGS sequence"/>
</dbReference>
<dbReference type="SMART" id="SM00387">
    <property type="entry name" value="HATPase_c"/>
    <property type="match status" value="1"/>
</dbReference>
<evidence type="ECO:0000256" key="1">
    <source>
        <dbReference type="ARBA" id="ARBA00000085"/>
    </source>
</evidence>
<dbReference type="InterPro" id="IPR003594">
    <property type="entry name" value="HATPase_dom"/>
</dbReference>
<keyword evidence="4" id="KW-0812">Transmembrane</keyword>
<dbReference type="Pfam" id="PF02518">
    <property type="entry name" value="HATPase_c"/>
    <property type="match status" value="1"/>
</dbReference>
<protein>
    <recommendedName>
        <fullName evidence="2">histidine kinase</fullName>
        <ecNumber evidence="2">2.7.13.3</ecNumber>
    </recommendedName>
</protein>
<dbReference type="InterPro" id="IPR005467">
    <property type="entry name" value="His_kinase_dom"/>
</dbReference>
<keyword evidence="4" id="KW-1133">Transmembrane helix</keyword>
<dbReference type="InterPro" id="IPR036890">
    <property type="entry name" value="HATPase_C_sf"/>
</dbReference>